<accession>A0A9W6AF71</accession>
<organism evidence="2 3">
    <name type="scientific">Aspergillus niger</name>
    <dbReference type="NCBI Taxonomy" id="5061"/>
    <lineage>
        <taxon>Eukaryota</taxon>
        <taxon>Fungi</taxon>
        <taxon>Dikarya</taxon>
        <taxon>Ascomycota</taxon>
        <taxon>Pezizomycotina</taxon>
        <taxon>Eurotiomycetes</taxon>
        <taxon>Eurotiomycetidae</taxon>
        <taxon>Eurotiales</taxon>
        <taxon>Aspergillaceae</taxon>
        <taxon>Aspergillus</taxon>
        <taxon>Aspergillus subgen. Circumdati</taxon>
    </lineage>
</organism>
<evidence type="ECO:0000256" key="1">
    <source>
        <dbReference type="SAM" id="MobiDB-lite"/>
    </source>
</evidence>
<dbReference type="AlphaFoldDB" id="A0A9W6AF71"/>
<feature type="region of interest" description="Disordered" evidence="1">
    <location>
        <begin position="1"/>
        <end position="25"/>
    </location>
</feature>
<evidence type="ECO:0000313" key="3">
    <source>
        <dbReference type="Proteomes" id="UP001144191"/>
    </source>
</evidence>
<dbReference type="Proteomes" id="UP001144191">
    <property type="component" value="Unassembled WGS sequence"/>
</dbReference>
<evidence type="ECO:0000313" key="2">
    <source>
        <dbReference type="EMBL" id="GLA56161.1"/>
    </source>
</evidence>
<feature type="region of interest" description="Disordered" evidence="1">
    <location>
        <begin position="45"/>
        <end position="72"/>
    </location>
</feature>
<name>A0A9W6AF71_ASPNG</name>
<sequence>MPAVRPRIPTRVASHQNQNQTAPSTQALTLTSQFSAKRGSHICAMGGPVEVSRDSTGAGNGSEHRASPRASITSDEIDRLWRLAYHVSGRTRQ</sequence>
<feature type="compositionally biased region" description="Polar residues" evidence="1">
    <location>
        <begin position="13"/>
        <end position="25"/>
    </location>
</feature>
<gene>
    <name evidence="2" type="ORF">AnigIFM63604_004912</name>
</gene>
<reference evidence="2" key="1">
    <citation type="submission" date="2022-07" db="EMBL/GenBank/DDBJ databases">
        <title>Taxonomy of Aspergillus series Nigri: significant species reduction supported by multi-species coalescent approaches.</title>
        <authorList>
            <person name="Bian C."/>
            <person name="Kusuya Y."/>
            <person name="Sklenar F."/>
            <person name="D'hooge E."/>
            <person name="Yaguchi T."/>
            <person name="Takahashi H."/>
            <person name="Hubka V."/>
        </authorList>
    </citation>
    <scope>NUCLEOTIDE SEQUENCE</scope>
    <source>
        <strain evidence="2">IFM 63604</strain>
    </source>
</reference>
<protein>
    <submittedName>
        <fullName evidence="2">Uncharacterized protein</fullName>
    </submittedName>
</protein>
<dbReference type="EMBL" id="BRPB01000273">
    <property type="protein sequence ID" value="GLA56161.1"/>
    <property type="molecule type" value="Genomic_DNA"/>
</dbReference>
<comment type="caution">
    <text evidence="2">The sequence shown here is derived from an EMBL/GenBank/DDBJ whole genome shotgun (WGS) entry which is preliminary data.</text>
</comment>
<proteinExistence type="predicted"/>